<feature type="compositionally biased region" description="Basic residues" evidence="1">
    <location>
        <begin position="18"/>
        <end position="55"/>
    </location>
</feature>
<accession>A0A0K1Q2I8</accession>
<dbReference type="AlphaFoldDB" id="A0A0K1Q2I8"/>
<evidence type="ECO:0000313" key="2">
    <source>
        <dbReference type="EMBL" id="AKU99856.1"/>
    </source>
</evidence>
<reference evidence="2 3" key="1">
    <citation type="submission" date="2015-08" db="EMBL/GenBank/DDBJ databases">
        <authorList>
            <person name="Babu N.S."/>
            <person name="Beckwith C.J."/>
            <person name="Beseler K.G."/>
            <person name="Brison A."/>
            <person name="Carone J.V."/>
            <person name="Caskin T.P."/>
            <person name="Diamond M."/>
            <person name="Durham M.E."/>
            <person name="Foxe J.M."/>
            <person name="Go M."/>
            <person name="Henderson B.A."/>
            <person name="Jones I.B."/>
            <person name="McGettigan J.A."/>
            <person name="Micheletti S.J."/>
            <person name="Nasrallah M.E."/>
            <person name="Ortiz D."/>
            <person name="Piller C.R."/>
            <person name="Privatt S.R."/>
            <person name="Schneider S.L."/>
            <person name="Sharp S."/>
            <person name="Smith T.C."/>
            <person name="Stanton J.D."/>
            <person name="Ullery H.E."/>
            <person name="Wilson R.J."/>
            <person name="Serrano M.G."/>
            <person name="Buck G."/>
            <person name="Lee V."/>
            <person name="Wang Y."/>
            <person name="Carvalho R."/>
            <person name="Voegtly L."/>
            <person name="Shi R."/>
            <person name="Duckworth R."/>
            <person name="Johnson A."/>
            <person name="Loviza R."/>
            <person name="Walstead R."/>
            <person name="Shah Z."/>
            <person name="Kiflezghi M."/>
            <person name="Wade K."/>
            <person name="Ball S.L."/>
            <person name="Bradley K.W."/>
            <person name="Asai D.J."/>
            <person name="Bowman C.A."/>
            <person name="Russell D.A."/>
            <person name="Pope W.H."/>
            <person name="Jacobs-Sera D."/>
            <person name="Hendrix R.W."/>
            <person name="Hatfull G.F."/>
        </authorList>
    </citation>
    <scope>NUCLEOTIDE SEQUENCE [LARGE SCALE GENOMIC DNA]</scope>
    <source>
        <strain evidence="2 3">DSM 27648</strain>
    </source>
</reference>
<keyword evidence="3" id="KW-1185">Reference proteome</keyword>
<sequence length="63" mass="7574">MLGARRNRRLLVQDRPAAGKRRRIRGRAQRRGRRGSGRNGRRISGRRRRHVRARRAKVDERQH</sequence>
<organism evidence="2 3">
    <name type="scientific">Labilithrix luteola</name>
    <dbReference type="NCBI Taxonomy" id="1391654"/>
    <lineage>
        <taxon>Bacteria</taxon>
        <taxon>Pseudomonadati</taxon>
        <taxon>Myxococcota</taxon>
        <taxon>Polyangia</taxon>
        <taxon>Polyangiales</taxon>
        <taxon>Labilitrichaceae</taxon>
        <taxon>Labilithrix</taxon>
    </lineage>
</organism>
<dbReference type="KEGG" id="llu:AKJ09_06520"/>
<feature type="region of interest" description="Disordered" evidence="1">
    <location>
        <begin position="1"/>
        <end position="63"/>
    </location>
</feature>
<protein>
    <submittedName>
        <fullName evidence="2">Uncharacterized protein</fullName>
    </submittedName>
</protein>
<proteinExistence type="predicted"/>
<evidence type="ECO:0000256" key="1">
    <source>
        <dbReference type="SAM" id="MobiDB-lite"/>
    </source>
</evidence>
<name>A0A0K1Q2I8_9BACT</name>
<evidence type="ECO:0000313" key="3">
    <source>
        <dbReference type="Proteomes" id="UP000064967"/>
    </source>
</evidence>
<dbReference type="Proteomes" id="UP000064967">
    <property type="component" value="Chromosome"/>
</dbReference>
<dbReference type="STRING" id="1391654.AKJ09_06520"/>
<gene>
    <name evidence="2" type="ORF">AKJ09_06520</name>
</gene>
<dbReference type="EMBL" id="CP012333">
    <property type="protein sequence ID" value="AKU99856.1"/>
    <property type="molecule type" value="Genomic_DNA"/>
</dbReference>